<reference evidence="2 3" key="1">
    <citation type="submission" date="2022-05" db="EMBL/GenBank/DDBJ databases">
        <authorList>
            <consortium name="Genoscope - CEA"/>
            <person name="William W."/>
        </authorList>
    </citation>
    <scope>NUCLEOTIDE SEQUENCE [LARGE SCALE GENOMIC DNA]</scope>
</reference>
<keyword evidence="1" id="KW-0175">Coiled coil</keyword>
<name>A0AAU9XD16_9CNID</name>
<dbReference type="GO" id="GO:0005634">
    <property type="term" value="C:nucleus"/>
    <property type="evidence" value="ECO:0007669"/>
    <property type="project" value="InterPro"/>
</dbReference>
<dbReference type="Pfam" id="PF15497">
    <property type="entry name" value="SNAPC5"/>
    <property type="match status" value="1"/>
</dbReference>
<accession>A0AAU9XD16</accession>
<feature type="coiled-coil region" evidence="1">
    <location>
        <begin position="11"/>
        <end position="54"/>
    </location>
</feature>
<keyword evidence="3" id="KW-1185">Reference proteome</keyword>
<comment type="caution">
    <text evidence="2">The sequence shown here is derived from an EMBL/GenBank/DDBJ whole genome shotgun (WGS) entry which is preliminary data.</text>
</comment>
<evidence type="ECO:0000313" key="2">
    <source>
        <dbReference type="EMBL" id="CAH3144610.1"/>
    </source>
</evidence>
<dbReference type="GO" id="GO:0006384">
    <property type="term" value="P:transcription initiation at RNA polymerase III promoter"/>
    <property type="evidence" value="ECO:0007669"/>
    <property type="project" value="InterPro"/>
</dbReference>
<sequence length="167" mass="19309">MPSAWNLMASLEKLQNEILLKEEAFLREEKAKLMEQLNKLKVEEMALMKLLEQDSVNPQQTTMELFSKTSQVSSSSSLKIDEVNHIPLQGLKTTEMNNDIYQGEEEEDEDDMDDDEPAYSQQLLNAISSMHQQNNNVDLDISRSVLENVLQQEIEGFDDDDEEEYLY</sequence>
<dbReference type="GO" id="GO:0006366">
    <property type="term" value="P:transcription by RNA polymerase II"/>
    <property type="evidence" value="ECO:0007669"/>
    <property type="project" value="InterPro"/>
</dbReference>
<dbReference type="InterPro" id="IPR029138">
    <property type="entry name" value="SNAPC5"/>
</dbReference>
<dbReference type="Proteomes" id="UP001159428">
    <property type="component" value="Unassembled WGS sequence"/>
</dbReference>
<dbReference type="AlphaFoldDB" id="A0AAU9XD16"/>
<evidence type="ECO:0000313" key="3">
    <source>
        <dbReference type="Proteomes" id="UP001159428"/>
    </source>
</evidence>
<protein>
    <recommendedName>
        <fullName evidence="4">snRNA-activating protein complex subunit 5</fullName>
    </recommendedName>
</protein>
<dbReference type="EMBL" id="CALNXJ010000039">
    <property type="protein sequence ID" value="CAH3144610.1"/>
    <property type="molecule type" value="Genomic_DNA"/>
</dbReference>
<evidence type="ECO:0008006" key="4">
    <source>
        <dbReference type="Google" id="ProtNLM"/>
    </source>
</evidence>
<organism evidence="2 3">
    <name type="scientific">Pocillopora meandrina</name>
    <dbReference type="NCBI Taxonomy" id="46732"/>
    <lineage>
        <taxon>Eukaryota</taxon>
        <taxon>Metazoa</taxon>
        <taxon>Cnidaria</taxon>
        <taxon>Anthozoa</taxon>
        <taxon>Hexacorallia</taxon>
        <taxon>Scleractinia</taxon>
        <taxon>Astrocoeniina</taxon>
        <taxon>Pocilloporidae</taxon>
        <taxon>Pocillopora</taxon>
    </lineage>
</organism>
<gene>
    <name evidence="2" type="ORF">PMEA_00021150</name>
</gene>
<evidence type="ECO:0000256" key="1">
    <source>
        <dbReference type="SAM" id="Coils"/>
    </source>
</evidence>
<proteinExistence type="predicted"/>